<evidence type="ECO:0000313" key="2">
    <source>
        <dbReference type="Proteomes" id="UP001164746"/>
    </source>
</evidence>
<organism evidence="1 2">
    <name type="scientific">Mya arenaria</name>
    <name type="common">Soft-shell clam</name>
    <dbReference type="NCBI Taxonomy" id="6604"/>
    <lineage>
        <taxon>Eukaryota</taxon>
        <taxon>Metazoa</taxon>
        <taxon>Spiralia</taxon>
        <taxon>Lophotrochozoa</taxon>
        <taxon>Mollusca</taxon>
        <taxon>Bivalvia</taxon>
        <taxon>Autobranchia</taxon>
        <taxon>Heteroconchia</taxon>
        <taxon>Euheterodonta</taxon>
        <taxon>Imparidentia</taxon>
        <taxon>Neoheterodontei</taxon>
        <taxon>Myida</taxon>
        <taxon>Myoidea</taxon>
        <taxon>Myidae</taxon>
        <taxon>Mya</taxon>
    </lineage>
</organism>
<accession>A0ABY7FVG0</accession>
<sequence length="84" mass="9350">MQLGWSWSQPSPGHGPGQVIQVLAINSDLPVTCSRLVQYRIGGEQLQPPNRFGQIAIRIYTGLITLNQPLTWINLTETIQVLLL</sequence>
<proteinExistence type="predicted"/>
<dbReference type="EMBL" id="CP111025">
    <property type="protein sequence ID" value="WAR25149.1"/>
    <property type="molecule type" value="Genomic_DNA"/>
</dbReference>
<name>A0ABY7FVG0_MYAAR</name>
<gene>
    <name evidence="1" type="ORF">MAR_010853</name>
</gene>
<dbReference type="Proteomes" id="UP001164746">
    <property type="component" value="Chromosome 14"/>
</dbReference>
<protein>
    <submittedName>
        <fullName evidence="1">Uncharacterized protein</fullName>
    </submittedName>
</protein>
<evidence type="ECO:0000313" key="1">
    <source>
        <dbReference type="EMBL" id="WAR25149.1"/>
    </source>
</evidence>
<keyword evidence="2" id="KW-1185">Reference proteome</keyword>
<reference evidence="1" key="1">
    <citation type="submission" date="2022-11" db="EMBL/GenBank/DDBJ databases">
        <title>Centuries of genome instability and evolution in soft-shell clam transmissible cancer (bioRxiv).</title>
        <authorList>
            <person name="Hart S.F.M."/>
            <person name="Yonemitsu M.A."/>
            <person name="Giersch R.M."/>
            <person name="Beal B.F."/>
            <person name="Arriagada G."/>
            <person name="Davis B.W."/>
            <person name="Ostrander E.A."/>
            <person name="Goff S.P."/>
            <person name="Metzger M.J."/>
        </authorList>
    </citation>
    <scope>NUCLEOTIDE SEQUENCE</scope>
    <source>
        <strain evidence="1">MELC-2E11</strain>
        <tissue evidence="1">Siphon/mantle</tissue>
    </source>
</reference>